<name>A0A9Q0L260_9MAGN</name>
<evidence type="ECO:0000256" key="1">
    <source>
        <dbReference type="SAM" id="MobiDB-lite"/>
    </source>
</evidence>
<gene>
    <name evidence="2" type="ORF">NE237_031396</name>
</gene>
<sequence length="272" mass="29780">MLIPALPTSRVLTTVILASRDSTSVIPATIVLVPTLSIPRVSHFDALRVPSVVHVEIDGRSGLPRDALLLHVNGVVDVMGFGDNQIDVSIPDLGVERVRTQYTGAISVDAMNGNNITGIRSGPLKHNGGNAMKCPFRKWRRWLAREKDKGFQSDVKHPLAPQVASDSGQSPASSVPVQPSMRRSFAEALNGFPNLNNLADLIVEGGITHVVIPQATYERQLKKYKLAIIGWVFTKGLLLKDISYILSEQWVNSNKFEKTYLGKGFYVSGSFH</sequence>
<comment type="caution">
    <text evidence="2">The sequence shown here is derived from an EMBL/GenBank/DDBJ whole genome shotgun (WGS) entry which is preliminary data.</text>
</comment>
<dbReference type="Proteomes" id="UP001141806">
    <property type="component" value="Unassembled WGS sequence"/>
</dbReference>
<reference evidence="2" key="1">
    <citation type="journal article" date="2023" name="Plant J.">
        <title>The genome of the king protea, Protea cynaroides.</title>
        <authorList>
            <person name="Chang J."/>
            <person name="Duong T.A."/>
            <person name="Schoeman C."/>
            <person name="Ma X."/>
            <person name="Roodt D."/>
            <person name="Barker N."/>
            <person name="Li Z."/>
            <person name="Van de Peer Y."/>
            <person name="Mizrachi E."/>
        </authorList>
    </citation>
    <scope>NUCLEOTIDE SEQUENCE</scope>
    <source>
        <tissue evidence="2">Young leaves</tissue>
    </source>
</reference>
<dbReference type="EMBL" id="JAMYWD010000001">
    <property type="protein sequence ID" value="KAJ4980559.1"/>
    <property type="molecule type" value="Genomic_DNA"/>
</dbReference>
<feature type="compositionally biased region" description="Low complexity" evidence="1">
    <location>
        <begin position="167"/>
        <end position="177"/>
    </location>
</feature>
<feature type="region of interest" description="Disordered" evidence="1">
    <location>
        <begin position="150"/>
        <end position="177"/>
    </location>
</feature>
<keyword evidence="3" id="KW-1185">Reference proteome</keyword>
<proteinExistence type="predicted"/>
<protein>
    <submittedName>
        <fullName evidence="2">Uncharacterized protein</fullName>
    </submittedName>
</protein>
<evidence type="ECO:0000313" key="2">
    <source>
        <dbReference type="EMBL" id="KAJ4980559.1"/>
    </source>
</evidence>
<dbReference type="AlphaFoldDB" id="A0A9Q0L260"/>
<evidence type="ECO:0000313" key="3">
    <source>
        <dbReference type="Proteomes" id="UP001141806"/>
    </source>
</evidence>
<accession>A0A9Q0L260</accession>
<organism evidence="2 3">
    <name type="scientific">Protea cynaroides</name>
    <dbReference type="NCBI Taxonomy" id="273540"/>
    <lineage>
        <taxon>Eukaryota</taxon>
        <taxon>Viridiplantae</taxon>
        <taxon>Streptophyta</taxon>
        <taxon>Embryophyta</taxon>
        <taxon>Tracheophyta</taxon>
        <taxon>Spermatophyta</taxon>
        <taxon>Magnoliopsida</taxon>
        <taxon>Proteales</taxon>
        <taxon>Proteaceae</taxon>
        <taxon>Protea</taxon>
    </lineage>
</organism>